<dbReference type="EMBL" id="ML977203">
    <property type="protein sequence ID" value="KAF1981258.1"/>
    <property type="molecule type" value="Genomic_DNA"/>
</dbReference>
<evidence type="ECO:0000313" key="5">
    <source>
        <dbReference type="Proteomes" id="UP000800041"/>
    </source>
</evidence>
<organism evidence="4 5">
    <name type="scientific">Aulographum hederae CBS 113979</name>
    <dbReference type="NCBI Taxonomy" id="1176131"/>
    <lineage>
        <taxon>Eukaryota</taxon>
        <taxon>Fungi</taxon>
        <taxon>Dikarya</taxon>
        <taxon>Ascomycota</taxon>
        <taxon>Pezizomycotina</taxon>
        <taxon>Dothideomycetes</taxon>
        <taxon>Pleosporomycetidae</taxon>
        <taxon>Aulographales</taxon>
        <taxon>Aulographaceae</taxon>
    </lineage>
</organism>
<evidence type="ECO:0008006" key="6">
    <source>
        <dbReference type="Google" id="ProtNLM"/>
    </source>
</evidence>
<proteinExistence type="inferred from homology"/>
<evidence type="ECO:0000256" key="1">
    <source>
        <dbReference type="ARBA" id="ARBA00007177"/>
    </source>
</evidence>
<dbReference type="AlphaFoldDB" id="A0A6G1GKL5"/>
<dbReference type="Pfam" id="PF01774">
    <property type="entry name" value="UreD"/>
    <property type="match status" value="1"/>
</dbReference>
<keyword evidence="2" id="KW-0143">Chaperone</keyword>
<sequence length="373" mass="41267">MSNPFAGSSSKPGFGKIILSVLPPDKPVLETVSYQYPLKLIAPSPIIVSPRHSRSSGSTLEDKEAGDHSSPDNQQRSYLVHTVYLLTYGGGLVAGDAINLTTTLARSTRLILLTQGSTKIFKSPDPSVISKQFMNATLLPGSALCYLPDPVQPFGKSAFEQTQVYGLVDWRGQNSGGEPSLCVLDWVNQGRSALGEKWDFWRYGSKNEVYLLPNASEERQSEARKKRLLLRDALLLHPSATLPSLFSERMDNLSIFGTLILCGPVFTALGDHFLAEFEALPRIGGRNWDSDAVSAPRTTPLTPEEQAEIRKLKRQKQEKVDGLLWTAARVRNFVLVKFGAKETEGAKRWLSDMIKEEGSVEREFGERATLCLR</sequence>
<dbReference type="InterPro" id="IPR002669">
    <property type="entry name" value="UreD"/>
</dbReference>
<protein>
    <recommendedName>
        <fullName evidence="6">UreD-domain-containing protein</fullName>
    </recommendedName>
</protein>
<dbReference type="Proteomes" id="UP000800041">
    <property type="component" value="Unassembled WGS sequence"/>
</dbReference>
<dbReference type="OrthoDB" id="5550464at2759"/>
<gene>
    <name evidence="4" type="ORF">K402DRAFT_386755</name>
</gene>
<dbReference type="PANTHER" id="PTHR33643">
    <property type="entry name" value="UREASE ACCESSORY PROTEIN D"/>
    <property type="match status" value="1"/>
</dbReference>
<evidence type="ECO:0000256" key="3">
    <source>
        <dbReference type="SAM" id="MobiDB-lite"/>
    </source>
</evidence>
<feature type="compositionally biased region" description="Basic and acidic residues" evidence="3">
    <location>
        <begin position="60"/>
        <end position="70"/>
    </location>
</feature>
<accession>A0A6G1GKL5</accession>
<evidence type="ECO:0000256" key="2">
    <source>
        <dbReference type="ARBA" id="ARBA00023186"/>
    </source>
</evidence>
<keyword evidence="5" id="KW-1185">Reference proteome</keyword>
<name>A0A6G1GKL5_9PEZI</name>
<dbReference type="PANTHER" id="PTHR33643:SF1">
    <property type="entry name" value="UREASE ACCESSORY PROTEIN D"/>
    <property type="match status" value="1"/>
</dbReference>
<dbReference type="GO" id="GO:0016151">
    <property type="term" value="F:nickel cation binding"/>
    <property type="evidence" value="ECO:0007669"/>
    <property type="project" value="InterPro"/>
</dbReference>
<dbReference type="HAMAP" id="MF_01384">
    <property type="entry name" value="UreD"/>
    <property type="match status" value="1"/>
</dbReference>
<reference evidence="4" key="1">
    <citation type="journal article" date="2020" name="Stud. Mycol.">
        <title>101 Dothideomycetes genomes: a test case for predicting lifestyles and emergence of pathogens.</title>
        <authorList>
            <person name="Haridas S."/>
            <person name="Albert R."/>
            <person name="Binder M."/>
            <person name="Bloem J."/>
            <person name="Labutti K."/>
            <person name="Salamov A."/>
            <person name="Andreopoulos B."/>
            <person name="Baker S."/>
            <person name="Barry K."/>
            <person name="Bills G."/>
            <person name="Bluhm B."/>
            <person name="Cannon C."/>
            <person name="Castanera R."/>
            <person name="Culley D."/>
            <person name="Daum C."/>
            <person name="Ezra D."/>
            <person name="Gonzalez J."/>
            <person name="Henrissat B."/>
            <person name="Kuo A."/>
            <person name="Liang C."/>
            <person name="Lipzen A."/>
            <person name="Lutzoni F."/>
            <person name="Magnuson J."/>
            <person name="Mondo S."/>
            <person name="Nolan M."/>
            <person name="Ohm R."/>
            <person name="Pangilinan J."/>
            <person name="Park H.-J."/>
            <person name="Ramirez L."/>
            <person name="Alfaro M."/>
            <person name="Sun H."/>
            <person name="Tritt A."/>
            <person name="Yoshinaga Y."/>
            <person name="Zwiers L.-H."/>
            <person name="Turgeon B."/>
            <person name="Goodwin S."/>
            <person name="Spatafora J."/>
            <person name="Crous P."/>
            <person name="Grigoriev I."/>
        </authorList>
    </citation>
    <scope>NUCLEOTIDE SEQUENCE</scope>
    <source>
        <strain evidence="4">CBS 113979</strain>
    </source>
</reference>
<evidence type="ECO:0000313" key="4">
    <source>
        <dbReference type="EMBL" id="KAF1981258.1"/>
    </source>
</evidence>
<feature type="region of interest" description="Disordered" evidence="3">
    <location>
        <begin position="50"/>
        <end position="74"/>
    </location>
</feature>
<comment type="similarity">
    <text evidence="1">Belongs to the UreD family.</text>
</comment>